<dbReference type="AlphaFoldDB" id="A0A382WWL8"/>
<name>A0A382WWL8_9ZZZZ</name>
<gene>
    <name evidence="2" type="ORF">METZ01_LOCUS415235</name>
</gene>
<evidence type="ECO:0000313" key="2">
    <source>
        <dbReference type="EMBL" id="SVD62381.1"/>
    </source>
</evidence>
<dbReference type="Pfam" id="PF06980">
    <property type="entry name" value="DUF1302"/>
    <property type="match status" value="1"/>
</dbReference>
<feature type="non-terminal residue" evidence="2">
    <location>
        <position position="233"/>
    </location>
</feature>
<feature type="region of interest" description="Disordered" evidence="1">
    <location>
        <begin position="36"/>
        <end position="71"/>
    </location>
</feature>
<protein>
    <submittedName>
        <fullName evidence="2">Uncharacterized protein</fullName>
    </submittedName>
</protein>
<proteinExistence type="predicted"/>
<dbReference type="EMBL" id="UINC01162565">
    <property type="protein sequence ID" value="SVD62381.1"/>
    <property type="molecule type" value="Genomic_DNA"/>
</dbReference>
<evidence type="ECO:0000256" key="1">
    <source>
        <dbReference type="SAM" id="MobiDB-lite"/>
    </source>
</evidence>
<accession>A0A382WWL8</accession>
<sequence>MRRPATLVLVLVALLAPTLLLGQTSVDDALKGFDEDETDAAPADNPLNEVFKGFDDQPENPRSVDPAGRAVTGEPGWLTWGGSFAEELSYNYSHHVPSTGQSDHRGLSSVKTRLDLDADLHFDSGWKSRLTGHAFYDAAYTLKARADYPAGFLDGYESEVEVDEAFAEGPLATGFDVRVGRQIVVWGKADTLRVTDVLNPLDLRLPGRIDLDELRLPVTMSKLDHHRGPWTLS</sequence>
<organism evidence="2">
    <name type="scientific">marine metagenome</name>
    <dbReference type="NCBI Taxonomy" id="408172"/>
    <lineage>
        <taxon>unclassified sequences</taxon>
        <taxon>metagenomes</taxon>
        <taxon>ecological metagenomes</taxon>
    </lineage>
</organism>
<dbReference type="InterPro" id="IPR010727">
    <property type="entry name" value="DUF1302"/>
</dbReference>
<reference evidence="2" key="1">
    <citation type="submission" date="2018-05" db="EMBL/GenBank/DDBJ databases">
        <authorList>
            <person name="Lanie J.A."/>
            <person name="Ng W.-L."/>
            <person name="Kazmierczak K.M."/>
            <person name="Andrzejewski T.M."/>
            <person name="Davidsen T.M."/>
            <person name="Wayne K.J."/>
            <person name="Tettelin H."/>
            <person name="Glass J.I."/>
            <person name="Rusch D."/>
            <person name="Podicherti R."/>
            <person name="Tsui H.-C.T."/>
            <person name="Winkler M.E."/>
        </authorList>
    </citation>
    <scope>NUCLEOTIDE SEQUENCE</scope>
</reference>